<protein>
    <recommendedName>
        <fullName evidence="2">F-box/LRR-repeat protein 15-like leucin rich repeat domain-containing protein</fullName>
    </recommendedName>
</protein>
<dbReference type="EMBL" id="KB310746">
    <property type="protein sequence ID" value="ELT90873.1"/>
    <property type="molecule type" value="Genomic_DNA"/>
</dbReference>
<dbReference type="InterPro" id="IPR050648">
    <property type="entry name" value="F-box_LRR-repeat"/>
</dbReference>
<dbReference type="SUPFAM" id="SSF52058">
    <property type="entry name" value="L domain-like"/>
    <property type="match status" value="1"/>
</dbReference>
<dbReference type="EMBL" id="AMQN01014112">
    <property type="status" value="NOT_ANNOTATED_CDS"/>
    <property type="molecule type" value="Genomic_DNA"/>
</dbReference>
<keyword evidence="1" id="KW-0833">Ubl conjugation pathway</keyword>
<gene>
    <name evidence="3" type="ORF">CAPTEDRAFT_165456</name>
</gene>
<reference evidence="5" key="1">
    <citation type="submission" date="2012-12" db="EMBL/GenBank/DDBJ databases">
        <authorList>
            <person name="Hellsten U."/>
            <person name="Grimwood J."/>
            <person name="Chapman J.A."/>
            <person name="Shapiro H."/>
            <person name="Aerts A."/>
            <person name="Otillar R.P."/>
            <person name="Terry A.Y."/>
            <person name="Boore J.L."/>
            <person name="Simakov O."/>
            <person name="Marletaz F."/>
            <person name="Cho S.-J."/>
            <person name="Edsinger-Gonzales E."/>
            <person name="Havlak P."/>
            <person name="Kuo D.-H."/>
            <person name="Larsson T."/>
            <person name="Lv J."/>
            <person name="Arendt D."/>
            <person name="Savage R."/>
            <person name="Osoegawa K."/>
            <person name="de Jong P."/>
            <person name="Lindberg D.R."/>
            <person name="Seaver E.C."/>
            <person name="Weisblat D.A."/>
            <person name="Putnam N.H."/>
            <person name="Grigoriev I.V."/>
            <person name="Rokhsar D.S."/>
        </authorList>
    </citation>
    <scope>NUCLEOTIDE SEQUENCE</scope>
    <source>
        <strain evidence="5">I ESC-2004</strain>
    </source>
</reference>
<proteinExistence type="predicted"/>
<feature type="domain" description="F-box/LRR-repeat protein 15-like leucin rich repeat" evidence="2">
    <location>
        <begin position="422"/>
        <end position="570"/>
    </location>
</feature>
<accession>R7TAX0</accession>
<dbReference type="Pfam" id="PF25372">
    <property type="entry name" value="DUF7885"/>
    <property type="match status" value="2"/>
</dbReference>
<evidence type="ECO:0000259" key="2">
    <source>
        <dbReference type="Pfam" id="PF25372"/>
    </source>
</evidence>
<evidence type="ECO:0000313" key="3">
    <source>
        <dbReference type="EMBL" id="ELT90873.1"/>
    </source>
</evidence>
<dbReference type="PANTHER" id="PTHR13382:SF78">
    <property type="entry name" value="F-BOX AND LEUCINE-RICH REPEAT PROTEIN 13"/>
    <property type="match status" value="1"/>
</dbReference>
<dbReference type="Gene3D" id="3.80.10.10">
    <property type="entry name" value="Ribonuclease Inhibitor"/>
    <property type="match status" value="4"/>
</dbReference>
<evidence type="ECO:0000313" key="4">
    <source>
        <dbReference type="EnsemblMetazoa" id="CapteP165456"/>
    </source>
</evidence>
<evidence type="ECO:0000313" key="5">
    <source>
        <dbReference type="Proteomes" id="UP000014760"/>
    </source>
</evidence>
<dbReference type="AlphaFoldDB" id="R7TAX0"/>
<dbReference type="Pfam" id="PF13516">
    <property type="entry name" value="LRR_6"/>
    <property type="match status" value="1"/>
</dbReference>
<dbReference type="PANTHER" id="PTHR13382">
    <property type="entry name" value="MITOCHONDRIAL ATP SYNTHASE COUPLING FACTOR B"/>
    <property type="match status" value="1"/>
</dbReference>
<dbReference type="InterPro" id="IPR001611">
    <property type="entry name" value="Leu-rich_rpt"/>
</dbReference>
<sequence>MFEKAYGHYNRHLKTICFSGWMQFHLRKRYKRDKQERAMELAVLHHRHRIYRLVLQSWTQWTRFRKGRQAIAFNKIQHVYHVAVGRVIFKAWHNVTLDAKRTREYFERLERGENMEDDDIFGRGSGEARDDISMLPTRVAIKMKYFRVTDKVAARLLSKCRPYLVHLNLRRCERITSLTFYSIRECRNLQDLNLSECPALDDDSLKMVLEGCKIIIYLNISHSLITDASLRSISKYCLNLQYLSLAFCLRYSDKGLQYLANGESAKRLNHLDISGCSQVTPNGLAKLSEGCSDVQTLLLNDIESFDDACLEAITDNCKNLRNISFLGSHNLSDNALKNVATSKKLQMLKIDSNCKITDITFKYIGKSCHELRHLYLVDCHRITDLTLKVLSQCRNLTVVNLADCVRITDTGVRYLVESSCGNKLQELNLTNCIRVGDIALVNIHKRCHNLTYLHLCFCEHISEAGIELLGQTHSLTALDISGCNCGDAGLSSLGNNIRLKDVNLSECSAITDLGLQKFAQQCTEIERLDLSHCQMITDGAIKNLAFCCRMLTHLSLAGCKLLTDLSVQYLSGVCHYLLYLDISGSLHITDKSMKYLKKGCKKLQTLIMLYCSHISKHAVHKMQKCSIEVRYSADEVPLYYNY</sequence>
<dbReference type="SUPFAM" id="SSF52047">
    <property type="entry name" value="RNI-like"/>
    <property type="match status" value="1"/>
</dbReference>
<keyword evidence="5" id="KW-1185">Reference proteome</keyword>
<dbReference type="Proteomes" id="UP000014760">
    <property type="component" value="Unassembled WGS sequence"/>
</dbReference>
<dbReference type="STRING" id="283909.R7TAX0"/>
<dbReference type="EnsemblMetazoa" id="CapteT165456">
    <property type="protein sequence ID" value="CapteP165456"/>
    <property type="gene ID" value="CapteG165456"/>
</dbReference>
<organism evidence="3">
    <name type="scientific">Capitella teleta</name>
    <name type="common">Polychaete worm</name>
    <dbReference type="NCBI Taxonomy" id="283909"/>
    <lineage>
        <taxon>Eukaryota</taxon>
        <taxon>Metazoa</taxon>
        <taxon>Spiralia</taxon>
        <taxon>Lophotrochozoa</taxon>
        <taxon>Annelida</taxon>
        <taxon>Polychaeta</taxon>
        <taxon>Sedentaria</taxon>
        <taxon>Scolecida</taxon>
        <taxon>Capitellidae</taxon>
        <taxon>Capitella</taxon>
    </lineage>
</organism>
<reference evidence="3 5" key="2">
    <citation type="journal article" date="2013" name="Nature">
        <title>Insights into bilaterian evolution from three spiralian genomes.</title>
        <authorList>
            <person name="Simakov O."/>
            <person name="Marletaz F."/>
            <person name="Cho S.J."/>
            <person name="Edsinger-Gonzales E."/>
            <person name="Havlak P."/>
            <person name="Hellsten U."/>
            <person name="Kuo D.H."/>
            <person name="Larsson T."/>
            <person name="Lv J."/>
            <person name="Arendt D."/>
            <person name="Savage R."/>
            <person name="Osoegawa K."/>
            <person name="de Jong P."/>
            <person name="Grimwood J."/>
            <person name="Chapman J.A."/>
            <person name="Shapiro H."/>
            <person name="Aerts A."/>
            <person name="Otillar R.P."/>
            <person name="Terry A.Y."/>
            <person name="Boore J.L."/>
            <person name="Grigoriev I.V."/>
            <person name="Lindberg D.R."/>
            <person name="Seaver E.C."/>
            <person name="Weisblat D.A."/>
            <person name="Putnam N.H."/>
            <person name="Rokhsar D.S."/>
        </authorList>
    </citation>
    <scope>NUCLEOTIDE SEQUENCE</scope>
    <source>
        <strain evidence="3 5">I ESC-2004</strain>
    </source>
</reference>
<dbReference type="InterPro" id="IPR057207">
    <property type="entry name" value="FBXL15_LRR"/>
</dbReference>
<dbReference type="InterPro" id="IPR032675">
    <property type="entry name" value="LRR_dom_sf"/>
</dbReference>
<dbReference type="OrthoDB" id="61560at2759"/>
<dbReference type="OMA" id="SITMACC"/>
<dbReference type="SMART" id="SM00367">
    <property type="entry name" value="LRR_CC"/>
    <property type="match status" value="16"/>
</dbReference>
<evidence type="ECO:0000256" key="1">
    <source>
        <dbReference type="ARBA" id="ARBA00022786"/>
    </source>
</evidence>
<reference evidence="4" key="3">
    <citation type="submission" date="2015-06" db="UniProtKB">
        <authorList>
            <consortium name="EnsemblMetazoa"/>
        </authorList>
    </citation>
    <scope>IDENTIFICATION</scope>
</reference>
<dbReference type="InterPro" id="IPR006553">
    <property type="entry name" value="Leu-rich_rpt_Cys-con_subtyp"/>
</dbReference>
<feature type="domain" description="F-box/LRR-repeat protein 15-like leucin rich repeat" evidence="2">
    <location>
        <begin position="157"/>
        <end position="313"/>
    </location>
</feature>
<name>R7TAX0_CAPTE</name>
<dbReference type="HOGENOM" id="CLU_012282_0_0_1"/>
<dbReference type="GO" id="GO:0005737">
    <property type="term" value="C:cytoplasm"/>
    <property type="evidence" value="ECO:0007669"/>
    <property type="project" value="TreeGrafter"/>
</dbReference>